<accession>A0A1H9VIC8</accession>
<dbReference type="EMBL" id="FOGG01000043">
    <property type="protein sequence ID" value="SES21271.1"/>
    <property type="molecule type" value="Genomic_DNA"/>
</dbReference>
<keyword evidence="2" id="KW-1185">Reference proteome</keyword>
<evidence type="ECO:0000313" key="2">
    <source>
        <dbReference type="Proteomes" id="UP000199572"/>
    </source>
</evidence>
<gene>
    <name evidence="1" type="ORF">SAMN04488023_14329</name>
</gene>
<evidence type="ECO:0000313" key="1">
    <source>
        <dbReference type="EMBL" id="SES21271.1"/>
    </source>
</evidence>
<dbReference type="Proteomes" id="UP000199572">
    <property type="component" value="Unassembled WGS sequence"/>
</dbReference>
<protein>
    <submittedName>
        <fullName evidence="1">Uncharacterized protein</fullName>
    </submittedName>
</protein>
<dbReference type="AlphaFoldDB" id="A0A1H9VIC8"/>
<sequence length="139" mass="16230">MESYSPKIPSSTTKSYIKQRKGSADYQLCRTGLSKPNALINTSFRVFFYIVPTHIFVYTTISRNQRILFFPCFSENLKQNYIQPNIIHYIHLICHLTHASSLSKCSGFFFAQKRAEPKPNPLPNPHFQLRSVKTYYFIL</sequence>
<reference evidence="1 2" key="1">
    <citation type="submission" date="2016-10" db="EMBL/GenBank/DDBJ databases">
        <authorList>
            <person name="de Groot N.N."/>
        </authorList>
    </citation>
    <scope>NUCLEOTIDE SEQUENCE [LARGE SCALE GENOMIC DNA]</scope>
    <source>
        <strain evidence="1 2">DSM 18610</strain>
    </source>
</reference>
<proteinExistence type="predicted"/>
<organism evidence="1 2">
    <name type="scientific">Pedobacter rhizosphaerae</name>
    <dbReference type="NCBI Taxonomy" id="390241"/>
    <lineage>
        <taxon>Bacteria</taxon>
        <taxon>Pseudomonadati</taxon>
        <taxon>Bacteroidota</taxon>
        <taxon>Sphingobacteriia</taxon>
        <taxon>Sphingobacteriales</taxon>
        <taxon>Sphingobacteriaceae</taxon>
        <taxon>Pedobacter</taxon>
    </lineage>
</organism>
<name>A0A1H9VIC8_9SPHI</name>